<dbReference type="PANTHER" id="PTHR23028">
    <property type="entry name" value="ACETYLTRANSFERASE"/>
    <property type="match status" value="1"/>
</dbReference>
<dbReference type="GO" id="GO:0000271">
    <property type="term" value="P:polysaccharide biosynthetic process"/>
    <property type="evidence" value="ECO:0007669"/>
    <property type="project" value="TreeGrafter"/>
</dbReference>
<feature type="transmembrane region" description="Helical" evidence="1">
    <location>
        <begin position="80"/>
        <end position="98"/>
    </location>
</feature>
<evidence type="ECO:0000313" key="3">
    <source>
        <dbReference type="EMBL" id="MCW4128133.1"/>
    </source>
</evidence>
<dbReference type="GO" id="GO:0016020">
    <property type="term" value="C:membrane"/>
    <property type="evidence" value="ECO:0007669"/>
    <property type="project" value="TreeGrafter"/>
</dbReference>
<dbReference type="PANTHER" id="PTHR23028:SF53">
    <property type="entry name" value="ACYL_TRANSF_3 DOMAIN-CONTAINING PROTEIN"/>
    <property type="match status" value="1"/>
</dbReference>
<feature type="transmembrane region" description="Helical" evidence="1">
    <location>
        <begin position="245"/>
        <end position="262"/>
    </location>
</feature>
<evidence type="ECO:0000313" key="4">
    <source>
        <dbReference type="Proteomes" id="UP001209344"/>
    </source>
</evidence>
<feature type="transmembrane region" description="Helical" evidence="1">
    <location>
        <begin position="178"/>
        <end position="199"/>
    </location>
</feature>
<feature type="transmembrane region" description="Helical" evidence="1">
    <location>
        <begin position="47"/>
        <end position="68"/>
    </location>
</feature>
<feature type="transmembrane region" description="Helical" evidence="1">
    <location>
        <begin position="211"/>
        <end position="230"/>
    </location>
</feature>
<feature type="transmembrane region" description="Helical" evidence="1">
    <location>
        <begin position="20"/>
        <end position="35"/>
    </location>
</feature>
<name>A0AAP3BCJ0_9BACT</name>
<keyword evidence="1" id="KW-0812">Transmembrane</keyword>
<dbReference type="InterPro" id="IPR002656">
    <property type="entry name" value="Acyl_transf_3_dom"/>
</dbReference>
<dbReference type="AlphaFoldDB" id="A0AAP3BCJ0"/>
<feature type="transmembrane region" description="Helical" evidence="1">
    <location>
        <begin position="274"/>
        <end position="295"/>
    </location>
</feature>
<keyword evidence="1" id="KW-0472">Membrane</keyword>
<dbReference type="GO" id="GO:0016747">
    <property type="term" value="F:acyltransferase activity, transferring groups other than amino-acyl groups"/>
    <property type="evidence" value="ECO:0007669"/>
    <property type="project" value="InterPro"/>
</dbReference>
<dbReference type="InterPro" id="IPR050879">
    <property type="entry name" value="Acyltransferase_3"/>
</dbReference>
<dbReference type="Proteomes" id="UP001209344">
    <property type="component" value="Unassembled WGS sequence"/>
</dbReference>
<organism evidence="3 4">
    <name type="scientific">Segatella copri</name>
    <dbReference type="NCBI Taxonomy" id="165179"/>
    <lineage>
        <taxon>Bacteria</taxon>
        <taxon>Pseudomonadati</taxon>
        <taxon>Bacteroidota</taxon>
        <taxon>Bacteroidia</taxon>
        <taxon>Bacteroidales</taxon>
        <taxon>Prevotellaceae</taxon>
        <taxon>Segatella</taxon>
    </lineage>
</organism>
<sequence length="336" mass="40134">MKWKIKDIELANISRYRGELMGAAMLFIILFHVALPRENAFFGLRRMGNIGVDMFLFLSGIGLWFSWMKNPSAKHFFIRRYLRIYPAWLIIACLYYIPRFQGGDLEAWINLIGEITINWNFWRYDELTFWYIPATMMLYLFAPAYMELIKRHPIYKWLPVVMIMWCILVQYVTPIHQAVGHLEIFWSRVPIFFIGINMGEMVRQKQTLDGASIWMIWLMFLMTLLASIFLEQEKHGMFPLFLERMLYIPLTITSILLLNRIFRRTPGWFNRSFMLVGALSLECYLIHIHFVLHYIEPHHLGYWPTFILCIAITLPLSWILSKIAEWISRELSKIIK</sequence>
<comment type="caution">
    <text evidence="3">The sequence shown here is derived from an EMBL/GenBank/DDBJ whole genome shotgun (WGS) entry which is preliminary data.</text>
</comment>
<dbReference type="Pfam" id="PF01757">
    <property type="entry name" value="Acyl_transf_3"/>
    <property type="match status" value="1"/>
</dbReference>
<dbReference type="RefSeq" id="WP_264965983.1">
    <property type="nucleotide sequence ID" value="NZ_JAPDVK010000002.1"/>
</dbReference>
<proteinExistence type="predicted"/>
<feature type="transmembrane region" description="Helical" evidence="1">
    <location>
        <begin position="128"/>
        <end position="146"/>
    </location>
</feature>
<protein>
    <submittedName>
        <fullName evidence="3">Acyltransferase</fullName>
    </submittedName>
</protein>
<feature type="domain" description="Acyltransferase 3" evidence="2">
    <location>
        <begin position="23"/>
        <end position="321"/>
    </location>
</feature>
<accession>A0AAP3BCJ0</accession>
<feature type="transmembrane region" description="Helical" evidence="1">
    <location>
        <begin position="301"/>
        <end position="320"/>
    </location>
</feature>
<dbReference type="EMBL" id="JAPDVK010000002">
    <property type="protein sequence ID" value="MCW4128133.1"/>
    <property type="molecule type" value="Genomic_DNA"/>
</dbReference>
<evidence type="ECO:0000259" key="2">
    <source>
        <dbReference type="Pfam" id="PF01757"/>
    </source>
</evidence>
<gene>
    <name evidence="3" type="ORF">ONT16_07670</name>
</gene>
<keyword evidence="3" id="KW-0808">Transferase</keyword>
<keyword evidence="3" id="KW-0012">Acyltransferase</keyword>
<feature type="transmembrane region" description="Helical" evidence="1">
    <location>
        <begin position="153"/>
        <end position="172"/>
    </location>
</feature>
<reference evidence="3" key="1">
    <citation type="submission" date="2022-11" db="EMBL/GenBank/DDBJ databases">
        <title>Genomic repertoires linked with pathogenic potency of arthritogenic Prevotella copri isolated from the gut of rheumatoid arthritis patients.</title>
        <authorList>
            <person name="Nii T."/>
            <person name="Maeda Y."/>
            <person name="Motooka D."/>
            <person name="Naito M."/>
            <person name="Matsumoto Y."/>
            <person name="Ogawa T."/>
            <person name="Oguro-Igashira E."/>
            <person name="Kishikawa T."/>
            <person name="Yamashita M."/>
            <person name="Koizumi S."/>
            <person name="Kurakawa T."/>
            <person name="Okumura R."/>
            <person name="Kayama H."/>
            <person name="Murakami M."/>
            <person name="Sakaguchi T."/>
            <person name="Das B."/>
            <person name="Nakamura S."/>
            <person name="Okada Y."/>
            <person name="Kumanogoh A."/>
            <person name="Takeda K."/>
        </authorList>
    </citation>
    <scope>NUCLEOTIDE SEQUENCE</scope>
    <source>
        <strain evidence="3">F3-75</strain>
    </source>
</reference>
<keyword evidence="1" id="KW-1133">Transmembrane helix</keyword>
<evidence type="ECO:0000256" key="1">
    <source>
        <dbReference type="SAM" id="Phobius"/>
    </source>
</evidence>